<evidence type="ECO:0000256" key="5">
    <source>
        <dbReference type="ARBA" id="ARBA00042090"/>
    </source>
</evidence>
<keyword evidence="3" id="KW-0539">Nucleus</keyword>
<dbReference type="CDD" id="cd22288">
    <property type="entry name" value="CWC27_CTD"/>
    <property type="match status" value="1"/>
</dbReference>
<dbReference type="Gene3D" id="2.40.100.10">
    <property type="entry name" value="Cyclophilin-like"/>
    <property type="match status" value="1"/>
</dbReference>
<feature type="compositionally biased region" description="Acidic residues" evidence="8">
    <location>
        <begin position="223"/>
        <end position="233"/>
    </location>
</feature>
<evidence type="ECO:0000313" key="11">
    <source>
        <dbReference type="Proteomes" id="UP000009136"/>
    </source>
</evidence>
<evidence type="ECO:0000256" key="2">
    <source>
        <dbReference type="ARBA" id="ARBA00007365"/>
    </source>
</evidence>
<dbReference type="FunFam" id="2.40.100.10:FF:000007">
    <property type="entry name" value="Peptidyl-prolyl cis-trans isomerase CWC27 homolog"/>
    <property type="match status" value="1"/>
</dbReference>
<feature type="compositionally biased region" description="Basic and acidic residues" evidence="8">
    <location>
        <begin position="198"/>
        <end position="208"/>
    </location>
</feature>
<dbReference type="PANTHER" id="PTHR45625">
    <property type="entry name" value="PEPTIDYL-PROLYL CIS-TRANS ISOMERASE-RELATED"/>
    <property type="match status" value="1"/>
</dbReference>
<dbReference type="InterPro" id="IPR002130">
    <property type="entry name" value="Cyclophilin-type_PPIase_dom"/>
</dbReference>
<feature type="compositionally biased region" description="Basic and acidic residues" evidence="8">
    <location>
        <begin position="327"/>
        <end position="339"/>
    </location>
</feature>
<sequence length="440" mass="50189">MSNIYIQEPPTNGKVLLKTTAGDIDIELWSKEAPKACRNFIQLCLEAYYDNTIFHRVVPGFIVQGGDPTGTGTGGESIYGVPFKDEFHSRLRFNRRGLVAMANAGPHDNGSQFFFTLGRADELNNKHTIFGKVLFNPFDDIIPREIKKPKKEKPEEEVKKLKPKGTKNFSLLSFGEEAEEEEEEVNRVSQSMKGKSKSSHDLLKDDPHLSSVPAVESERGDAAEDSDDDGEYEGAEHDEYVDGDEKNQMRERIAKKLKKDTSENVKRAGEGEVEKKPVSRSEELRKEARQLKRELLAAKQKKAENSAIQAEKRSEEEEAAPDGAVAEYRREKQKYEALRKQQAKTGTSREDQTLALLNQFKSKLTQAIAETPENDISETEVEDDEGWMSHVLQFEDKSRKVKDASMQDSDTFEIYDPRNPVNKRRREESKKLMREKKERR</sequence>
<dbReference type="InterPro" id="IPR044666">
    <property type="entry name" value="Cyclophilin_A-like"/>
</dbReference>
<feature type="domain" description="PPIase cyclophilin-type" evidence="9">
    <location>
        <begin position="19"/>
        <end position="134"/>
    </location>
</feature>
<organism evidence="10 11">
    <name type="scientific">Bos taurus</name>
    <name type="common">Bovine</name>
    <dbReference type="NCBI Taxonomy" id="9913"/>
    <lineage>
        <taxon>Eukaryota</taxon>
        <taxon>Metazoa</taxon>
        <taxon>Chordata</taxon>
        <taxon>Craniata</taxon>
        <taxon>Vertebrata</taxon>
        <taxon>Euteleostomi</taxon>
        <taxon>Mammalia</taxon>
        <taxon>Eutheria</taxon>
        <taxon>Laurasiatheria</taxon>
        <taxon>Artiodactyla</taxon>
        <taxon>Ruminantia</taxon>
        <taxon>Pecora</taxon>
        <taxon>Bovidae</taxon>
        <taxon>Bovinae</taxon>
        <taxon>Bos</taxon>
    </lineage>
</organism>
<keyword evidence="11" id="KW-1185">Reference proteome</keyword>
<evidence type="ECO:0000256" key="7">
    <source>
        <dbReference type="ARBA" id="ARBA00046368"/>
    </source>
</evidence>
<evidence type="ECO:0000256" key="3">
    <source>
        <dbReference type="ARBA" id="ARBA00023242"/>
    </source>
</evidence>
<dbReference type="GO" id="GO:0003755">
    <property type="term" value="F:peptidyl-prolyl cis-trans isomerase activity"/>
    <property type="evidence" value="ECO:0007669"/>
    <property type="project" value="InterPro"/>
</dbReference>
<proteinExistence type="inferred from homology"/>
<dbReference type="InterPro" id="IPR020892">
    <property type="entry name" value="Cyclophilin-type_PPIase_CS"/>
</dbReference>
<dbReference type="PROSITE" id="PS50072">
    <property type="entry name" value="CSA_PPIASE_2"/>
    <property type="match status" value="1"/>
</dbReference>
<evidence type="ECO:0000256" key="8">
    <source>
        <dbReference type="SAM" id="MobiDB-lite"/>
    </source>
</evidence>
<evidence type="ECO:0000256" key="1">
    <source>
        <dbReference type="ARBA" id="ARBA00004123"/>
    </source>
</evidence>
<dbReference type="SUPFAM" id="SSF50891">
    <property type="entry name" value="Cyclophilin-like"/>
    <property type="match status" value="1"/>
</dbReference>
<reference evidence="10" key="3">
    <citation type="submission" date="2025-09" db="UniProtKB">
        <authorList>
            <consortium name="Ensembl"/>
        </authorList>
    </citation>
    <scope>IDENTIFICATION</scope>
    <source>
        <strain evidence="10">Hereford</strain>
    </source>
</reference>
<feature type="compositionally biased region" description="Acidic residues" evidence="8">
    <location>
        <begin position="372"/>
        <end position="386"/>
    </location>
</feature>
<gene>
    <name evidence="10" type="primary">CWC27</name>
</gene>
<reference evidence="10" key="1">
    <citation type="submission" date="2018-03" db="EMBL/GenBank/DDBJ databases">
        <title>ARS-UCD1.2.</title>
        <authorList>
            <person name="Rosen B.D."/>
            <person name="Bickhart D.M."/>
            <person name="Koren S."/>
            <person name="Schnabel R.D."/>
            <person name="Hall R."/>
            <person name="Zimin A."/>
            <person name="Dreischer C."/>
            <person name="Schultheiss S."/>
            <person name="Schroeder S.G."/>
            <person name="Elsik C.G."/>
            <person name="Couldrey C."/>
            <person name="Liu G.E."/>
            <person name="Van Tassell C.P."/>
            <person name="Phillippy A.M."/>
            <person name="Smith T.P.L."/>
            <person name="Medrano J.F."/>
        </authorList>
    </citation>
    <scope>NUCLEOTIDE SEQUENCE [LARGE SCALE GENOMIC DNA]</scope>
    <source>
        <strain evidence="10">Hereford</strain>
    </source>
</reference>
<feature type="compositionally biased region" description="Basic and acidic residues" evidence="8">
    <location>
        <begin position="145"/>
        <end position="160"/>
    </location>
</feature>
<comment type="subcellular location">
    <subcellularLocation>
        <location evidence="1">Nucleus</location>
    </subcellularLocation>
</comment>
<evidence type="ECO:0000313" key="10">
    <source>
        <dbReference type="Ensembl" id="ENSBTAP00000099793.1"/>
    </source>
</evidence>
<dbReference type="InterPro" id="IPR029000">
    <property type="entry name" value="Cyclophilin-like_dom_sf"/>
</dbReference>
<dbReference type="AlphaFoldDB" id="A0AAA9TN63"/>
<comment type="subunit">
    <text evidence="7">Part of the activated spliceosome B/catalytic step 1 spliceosome, one of the forms of the spliceosome which has a well-formed active site but still cannot catalyze the branching reaction and is composed at least of 52 proteins, the U2, U5 and U6 snRNAs and the pre-mRNA. Recruited during early steps of activated spliceosome B maturation, it is probably one of the first proteins released from this complex as he matures to the spliceosome C complex. Component of the minor spliceosome, which splices U12-type introns.</text>
</comment>
<feature type="compositionally biased region" description="Basic and acidic residues" evidence="8">
    <location>
        <begin position="425"/>
        <end position="440"/>
    </location>
</feature>
<feature type="region of interest" description="Disordered" evidence="8">
    <location>
        <begin position="368"/>
        <end position="440"/>
    </location>
</feature>
<feature type="region of interest" description="Disordered" evidence="8">
    <location>
        <begin position="145"/>
        <end position="164"/>
    </location>
</feature>
<feature type="region of interest" description="Disordered" evidence="8">
    <location>
        <begin position="170"/>
        <end position="350"/>
    </location>
</feature>
<dbReference type="GO" id="GO:0006457">
    <property type="term" value="P:protein folding"/>
    <property type="evidence" value="ECO:0007669"/>
    <property type="project" value="InterPro"/>
</dbReference>
<dbReference type="PRINTS" id="PR00153">
    <property type="entry name" value="CSAPPISMRASE"/>
</dbReference>
<evidence type="ECO:0000256" key="6">
    <source>
        <dbReference type="ARBA" id="ARBA00045218"/>
    </source>
</evidence>
<feature type="compositionally biased region" description="Basic and acidic residues" evidence="8">
    <location>
        <begin position="234"/>
        <end position="315"/>
    </location>
</feature>
<dbReference type="GO" id="GO:0005634">
    <property type="term" value="C:nucleus"/>
    <property type="evidence" value="ECO:0007669"/>
    <property type="project" value="UniProtKB-SubCell"/>
</dbReference>
<feature type="compositionally biased region" description="Basic and acidic residues" evidence="8">
    <location>
        <begin position="393"/>
        <end position="405"/>
    </location>
</feature>
<comment type="similarity">
    <text evidence="2">Belongs to the cyclophilin-type PPIase family.</text>
</comment>
<dbReference type="Proteomes" id="UP000009136">
    <property type="component" value="Chromosome 20"/>
</dbReference>
<dbReference type="PROSITE" id="PS00170">
    <property type="entry name" value="CSA_PPIASE_1"/>
    <property type="match status" value="1"/>
</dbReference>
<protein>
    <recommendedName>
        <fullName evidence="4">Spliceosome-associated protein CWC27 homolog</fullName>
    </recommendedName>
    <alternativeName>
        <fullName evidence="5">Probable inactive peptidyl-prolyl cis-trans isomerase CWC27 homolog</fullName>
    </alternativeName>
</protein>
<name>A0AAA9TN63_BOVIN</name>
<dbReference type="Pfam" id="PF00160">
    <property type="entry name" value="Pro_isomerase"/>
    <property type="match status" value="1"/>
</dbReference>
<accession>A0AAA9TN63</accession>
<dbReference type="Ensembl" id="ENSBTAT00000134222.1">
    <property type="protein sequence ID" value="ENSBTAP00000099793.1"/>
    <property type="gene ID" value="ENSBTAG00000000037.7"/>
</dbReference>
<comment type="function">
    <text evidence="6">As part of the spliceosome, plays a role in pre-mRNA splicing. Probable inactive PPIase with no peptidyl-prolyl cis-trans isomerase activity. As a component of the minor spliceosome, involved in the splicing of U12-type introns in pre-mRNAs.</text>
</comment>
<evidence type="ECO:0000256" key="4">
    <source>
        <dbReference type="ARBA" id="ARBA00040027"/>
    </source>
</evidence>
<dbReference type="GeneTree" id="ENSGT00940000155967"/>
<evidence type="ECO:0000259" key="9">
    <source>
        <dbReference type="PROSITE" id="PS50072"/>
    </source>
</evidence>
<dbReference type="PANTHER" id="PTHR45625:SF6">
    <property type="entry name" value="SPLICEOSOME-ASSOCIATED PROTEIN CWC27 HOMOLOG"/>
    <property type="match status" value="1"/>
</dbReference>
<reference evidence="10" key="2">
    <citation type="submission" date="2025-08" db="UniProtKB">
        <authorList>
            <consortium name="Ensembl"/>
        </authorList>
    </citation>
    <scope>IDENTIFICATION</scope>
    <source>
        <strain evidence="10">Hereford</strain>
    </source>
</reference>